<gene>
    <name evidence="1" type="ORF">FWK35_00005748</name>
</gene>
<accession>A0A6G0YQL2</accession>
<proteinExistence type="predicted"/>
<dbReference type="EMBL" id="VUJU01002897">
    <property type="protein sequence ID" value="KAF0759766.1"/>
    <property type="molecule type" value="Genomic_DNA"/>
</dbReference>
<keyword evidence="2" id="KW-1185">Reference proteome</keyword>
<sequence length="182" mass="21485">MKNDIKENQKTIQCTNIIRQRNKQKTSLENVGHANGDVNTINKRILLRKKILQNASQEIISIFEEQRRQTNTILRREKRLYEKKKIEEIKKNRCSARKLFKESGSINAVFKLQTRIVSYLMTEEMQINQPVIEGDNETIYFYTAEPKIEKPQQKEINKLKNNKAPRKTLYIVAALLRNVVRV</sequence>
<dbReference type="Proteomes" id="UP000478052">
    <property type="component" value="Unassembled WGS sequence"/>
</dbReference>
<evidence type="ECO:0000313" key="1">
    <source>
        <dbReference type="EMBL" id="KAF0759766.1"/>
    </source>
</evidence>
<dbReference type="AlphaFoldDB" id="A0A6G0YQL2"/>
<evidence type="ECO:0000313" key="2">
    <source>
        <dbReference type="Proteomes" id="UP000478052"/>
    </source>
</evidence>
<protein>
    <submittedName>
        <fullName evidence="1">Uncharacterized protein</fullName>
    </submittedName>
</protein>
<name>A0A6G0YQL2_APHCR</name>
<organism evidence="1 2">
    <name type="scientific">Aphis craccivora</name>
    <name type="common">Cowpea aphid</name>
    <dbReference type="NCBI Taxonomy" id="307492"/>
    <lineage>
        <taxon>Eukaryota</taxon>
        <taxon>Metazoa</taxon>
        <taxon>Ecdysozoa</taxon>
        <taxon>Arthropoda</taxon>
        <taxon>Hexapoda</taxon>
        <taxon>Insecta</taxon>
        <taxon>Pterygota</taxon>
        <taxon>Neoptera</taxon>
        <taxon>Paraneoptera</taxon>
        <taxon>Hemiptera</taxon>
        <taxon>Sternorrhyncha</taxon>
        <taxon>Aphidomorpha</taxon>
        <taxon>Aphidoidea</taxon>
        <taxon>Aphididae</taxon>
        <taxon>Aphidini</taxon>
        <taxon>Aphis</taxon>
        <taxon>Aphis</taxon>
    </lineage>
</organism>
<comment type="caution">
    <text evidence="1">The sequence shown here is derived from an EMBL/GenBank/DDBJ whole genome shotgun (WGS) entry which is preliminary data.</text>
</comment>
<reference evidence="1 2" key="1">
    <citation type="submission" date="2019-08" db="EMBL/GenBank/DDBJ databases">
        <title>Whole genome of Aphis craccivora.</title>
        <authorList>
            <person name="Voronova N.V."/>
            <person name="Shulinski R.S."/>
            <person name="Bandarenka Y.V."/>
            <person name="Zhorov D.G."/>
            <person name="Warner D."/>
        </authorList>
    </citation>
    <scope>NUCLEOTIDE SEQUENCE [LARGE SCALE GENOMIC DNA]</scope>
    <source>
        <strain evidence="1">180601</strain>
        <tissue evidence="1">Whole Body</tissue>
    </source>
</reference>